<sequence length="94" mass="10559">MRRQSAIPAKPRRRSADITPSAVSRTATPTRLHVTFPRAIHTAWHARAVARGSRAAPHTGRPSVRARTLRRRRHPAGGRAPDDERAELLRRYGD</sequence>
<feature type="compositionally biased region" description="Basic and acidic residues" evidence="1">
    <location>
        <begin position="80"/>
        <end position="94"/>
    </location>
</feature>
<gene>
    <name evidence="2" type="ORF">ACFQZ6_04900</name>
</gene>
<evidence type="ECO:0000256" key="1">
    <source>
        <dbReference type="SAM" id="MobiDB-lite"/>
    </source>
</evidence>
<reference evidence="3" key="1">
    <citation type="journal article" date="2019" name="Int. J. Syst. Evol. Microbiol.">
        <title>The Global Catalogue of Microorganisms (GCM) 10K type strain sequencing project: providing services to taxonomists for standard genome sequencing and annotation.</title>
        <authorList>
            <consortium name="The Broad Institute Genomics Platform"/>
            <consortium name="The Broad Institute Genome Sequencing Center for Infectious Disease"/>
            <person name="Wu L."/>
            <person name="Ma J."/>
        </authorList>
    </citation>
    <scope>NUCLEOTIDE SEQUENCE [LARGE SCALE GENOMIC DNA]</scope>
    <source>
        <strain evidence="3">CGMCC 4.7400</strain>
    </source>
</reference>
<dbReference type="Proteomes" id="UP001597023">
    <property type="component" value="Unassembled WGS sequence"/>
</dbReference>
<protein>
    <submittedName>
        <fullName evidence="2">Uncharacterized protein</fullName>
    </submittedName>
</protein>
<name>A0ABW2W3M2_9ACTN</name>
<organism evidence="2 3">
    <name type="scientific">Streptomyces flavalbus</name>
    <dbReference type="NCBI Taxonomy" id="2665155"/>
    <lineage>
        <taxon>Bacteria</taxon>
        <taxon>Bacillati</taxon>
        <taxon>Actinomycetota</taxon>
        <taxon>Actinomycetes</taxon>
        <taxon>Kitasatosporales</taxon>
        <taxon>Streptomycetaceae</taxon>
        <taxon>Streptomyces</taxon>
    </lineage>
</organism>
<feature type="compositionally biased region" description="Basic residues" evidence="1">
    <location>
        <begin position="67"/>
        <end position="76"/>
    </location>
</feature>
<accession>A0ABW2W3M2</accession>
<evidence type="ECO:0000313" key="3">
    <source>
        <dbReference type="Proteomes" id="UP001597023"/>
    </source>
</evidence>
<keyword evidence="3" id="KW-1185">Reference proteome</keyword>
<feature type="region of interest" description="Disordered" evidence="1">
    <location>
        <begin position="1"/>
        <end position="30"/>
    </location>
</feature>
<comment type="caution">
    <text evidence="2">The sequence shown here is derived from an EMBL/GenBank/DDBJ whole genome shotgun (WGS) entry which is preliminary data.</text>
</comment>
<dbReference type="RefSeq" id="WP_381605122.1">
    <property type="nucleotide sequence ID" value="NZ_JBHTEB010000001.1"/>
</dbReference>
<proteinExistence type="predicted"/>
<evidence type="ECO:0000313" key="2">
    <source>
        <dbReference type="EMBL" id="MFD0313584.1"/>
    </source>
</evidence>
<dbReference type="EMBL" id="JBHTEB010000001">
    <property type="protein sequence ID" value="MFD0313584.1"/>
    <property type="molecule type" value="Genomic_DNA"/>
</dbReference>
<feature type="region of interest" description="Disordered" evidence="1">
    <location>
        <begin position="48"/>
        <end position="94"/>
    </location>
</feature>